<evidence type="ECO:0000256" key="1">
    <source>
        <dbReference type="SAM" id="MobiDB-lite"/>
    </source>
</evidence>
<dbReference type="EMBL" id="FOAP01000006">
    <property type="protein sequence ID" value="SEL48828.1"/>
    <property type="molecule type" value="Genomic_DNA"/>
</dbReference>
<reference evidence="4" key="1">
    <citation type="submission" date="2016-10" db="EMBL/GenBank/DDBJ databases">
        <authorList>
            <person name="Varghese N."/>
            <person name="Submissions S."/>
        </authorList>
    </citation>
    <scope>NUCLEOTIDE SEQUENCE [LARGE SCALE GENOMIC DNA]</scope>
    <source>
        <strain evidence="4">DSM 17044</strain>
    </source>
</reference>
<dbReference type="AlphaFoldDB" id="A0A1H7QM68"/>
<feature type="compositionally biased region" description="Pro residues" evidence="1">
    <location>
        <begin position="547"/>
        <end position="584"/>
    </location>
</feature>
<dbReference type="Gene3D" id="1.10.1370.30">
    <property type="match status" value="1"/>
</dbReference>
<proteinExistence type="predicted"/>
<evidence type="ECO:0000313" key="4">
    <source>
        <dbReference type="Proteomes" id="UP000182719"/>
    </source>
</evidence>
<accession>A0A1H7QM68</accession>
<dbReference type="OrthoDB" id="5484733at2"/>
<name>A0A1H7QM68_STIAU</name>
<feature type="signal peptide" evidence="2">
    <location>
        <begin position="1"/>
        <end position="23"/>
    </location>
</feature>
<sequence>MLPRVPCLLAVALCLTACLKAPPASPPGPPTEAQRLATDVKDLAAQARALLEMQDRLVWEHWTEGKPVDIAATYRGKEGLFSVENIRKIDRLRQLTQDARELRALTALQSHFAGEYLSQALAETNEAIANLEASLTFPVGGREVRYRDLERLLANEKSAVRRRALSEGALPALERLSQSLRRREERTAELVKELGYSSYEAFGGELRQADLAQLSILAEEILQATQEPYKTVMERLAQRELAMPFANLTRADIPRLFRAREVEDAFPKEEQLLRVHTSLQGLGIDLSAMPNIYLDSRELPRKNSRSLTLPIEVPADVRLSLKPGSGVLQQARLMHEVGHALHYGFTREPRFELAKLGNPTVGEAYGALLEDLLEDPVWLEEHAGVRGEERAQYLAASSAHKLFLIRRAAGRLLYQLELHRQPGAEPRELYRAIMERTDAIPMRPEDEARYLVDQEDFFQSADNFRAWFLAGQLQGQLKVRFGPAWWRSTEAGEFLKGLWAHGNALSAREVAQAIGEKGLAPDVLLLRLGTTLQVPMTLDVKPAAESPAPPPAPVAPAPEAPAPTPTPEAPAPPAPEAPAPEAGP</sequence>
<keyword evidence="2" id="KW-0732">Signal</keyword>
<dbReference type="RefSeq" id="WP_075006890.1">
    <property type="nucleotide sequence ID" value="NZ_FOAP01000006.1"/>
</dbReference>
<dbReference type="Proteomes" id="UP000182719">
    <property type="component" value="Unassembled WGS sequence"/>
</dbReference>
<evidence type="ECO:0000313" key="3">
    <source>
        <dbReference type="EMBL" id="SEL48828.1"/>
    </source>
</evidence>
<gene>
    <name evidence="3" type="ORF">SAMN05444354_106192</name>
</gene>
<feature type="chain" id="PRO_5010364307" evidence="2">
    <location>
        <begin position="24"/>
        <end position="584"/>
    </location>
</feature>
<keyword evidence="4" id="KW-1185">Reference proteome</keyword>
<feature type="region of interest" description="Disordered" evidence="1">
    <location>
        <begin position="540"/>
        <end position="584"/>
    </location>
</feature>
<organism evidence="3 4">
    <name type="scientific">Stigmatella aurantiaca</name>
    <dbReference type="NCBI Taxonomy" id="41"/>
    <lineage>
        <taxon>Bacteria</taxon>
        <taxon>Pseudomonadati</taxon>
        <taxon>Myxococcota</taxon>
        <taxon>Myxococcia</taxon>
        <taxon>Myxococcales</taxon>
        <taxon>Cystobacterineae</taxon>
        <taxon>Archangiaceae</taxon>
        <taxon>Stigmatella</taxon>
    </lineage>
</organism>
<evidence type="ECO:0000256" key="2">
    <source>
        <dbReference type="SAM" id="SignalP"/>
    </source>
</evidence>
<protein>
    <submittedName>
        <fullName evidence="3">Uncharacterized protein</fullName>
    </submittedName>
</protein>
<dbReference type="SUPFAM" id="SSF55486">
    <property type="entry name" value="Metalloproteases ('zincins'), catalytic domain"/>
    <property type="match status" value="1"/>
</dbReference>